<dbReference type="Pfam" id="PF11856">
    <property type="entry name" value="DUF3376"/>
    <property type="match status" value="1"/>
</dbReference>
<dbReference type="GO" id="GO:0016787">
    <property type="term" value="F:hydrolase activity"/>
    <property type="evidence" value="ECO:0007669"/>
    <property type="project" value="UniProtKB-UniRule"/>
</dbReference>
<dbReference type="GO" id="GO:0016042">
    <property type="term" value="P:lipid catabolic process"/>
    <property type="evidence" value="ECO:0007669"/>
    <property type="project" value="UniProtKB-UniRule"/>
</dbReference>
<dbReference type="PATRIC" id="fig|692370.5.peg.2372"/>
<keyword evidence="2" id="KW-0442">Lipid degradation</keyword>
<keyword evidence="5" id="KW-1185">Reference proteome</keyword>
<dbReference type="Gene3D" id="3.40.1090.10">
    <property type="entry name" value="Cytosolic phospholipase A2 catalytic domain"/>
    <property type="match status" value="1"/>
</dbReference>
<dbReference type="AlphaFoldDB" id="A0A1B2AFB8"/>
<dbReference type="RefSeq" id="WP_067680247.1">
    <property type="nucleotide sequence ID" value="NZ_CP016591.1"/>
</dbReference>
<dbReference type="InterPro" id="IPR002641">
    <property type="entry name" value="PNPLA_dom"/>
</dbReference>
<dbReference type="InterPro" id="IPR024282">
    <property type="entry name" value="DUF3376"/>
</dbReference>
<keyword evidence="1 2" id="KW-0443">Lipid metabolism</keyword>
<feature type="domain" description="PNPLA" evidence="3">
    <location>
        <begin position="10"/>
        <end position="332"/>
    </location>
</feature>
<dbReference type="STRING" id="692370.A6F68_02358"/>
<protein>
    <submittedName>
        <fullName evidence="4">Patatin-like phospholipase</fullName>
    </submittedName>
</protein>
<dbReference type="InterPro" id="IPR016035">
    <property type="entry name" value="Acyl_Trfase/lysoPLipase"/>
</dbReference>
<dbReference type="OrthoDB" id="8728704at2"/>
<evidence type="ECO:0000259" key="3">
    <source>
        <dbReference type="PROSITE" id="PS51635"/>
    </source>
</evidence>
<organism evidence="4 5">
    <name type="scientific">Tsuneonella dongtanensis</name>
    <dbReference type="NCBI Taxonomy" id="692370"/>
    <lineage>
        <taxon>Bacteria</taxon>
        <taxon>Pseudomonadati</taxon>
        <taxon>Pseudomonadota</taxon>
        <taxon>Alphaproteobacteria</taxon>
        <taxon>Sphingomonadales</taxon>
        <taxon>Erythrobacteraceae</taxon>
        <taxon>Tsuneonella</taxon>
    </lineage>
</organism>
<dbReference type="Pfam" id="PF01734">
    <property type="entry name" value="Patatin"/>
    <property type="match status" value="1"/>
</dbReference>
<feature type="active site" description="Proton acceptor" evidence="2">
    <location>
        <position position="319"/>
    </location>
</feature>
<name>A0A1B2AFB8_9SPHN</name>
<comment type="caution">
    <text evidence="2">Lacks conserved residue(s) required for the propagation of feature annotation.</text>
</comment>
<evidence type="ECO:0000256" key="2">
    <source>
        <dbReference type="PROSITE-ProRule" id="PRU01161"/>
    </source>
</evidence>
<evidence type="ECO:0000313" key="5">
    <source>
        <dbReference type="Proteomes" id="UP000092932"/>
    </source>
</evidence>
<feature type="short sequence motif" description="GXSXG" evidence="2">
    <location>
        <begin position="77"/>
        <end position="81"/>
    </location>
</feature>
<dbReference type="InterPro" id="IPR019894">
    <property type="entry name" value="Patatin-related_protein"/>
</dbReference>
<dbReference type="KEGG" id="ado:A6F68_02358"/>
<evidence type="ECO:0000313" key="4">
    <source>
        <dbReference type="EMBL" id="ANY20857.1"/>
    </source>
</evidence>
<sequence>MRQKELRIALVCYGGVSLAVYMHGVTKELWHLARASRDHIGDGAPAGGVRSVYRALLARIEEHHGLRLRVLPDILTGASAGGINAVFLAQAIHSGASLEPLTELWLETADVDRLLDPDARPWSRAAKLWAMPLVWWLLRRPGNAVSESVAPETRNEVRRKVSHLIRGRWFEPPFSGLGFSSLLYDGLAAMAAGPVEAPLLPPGHPIDLMVTATDFRGHLSMLRLNSPPVVEESEHRLPISFRTKVPATGGEPLAEPLELVFASRATASFPGAFPPMRVAEIDALAASHGREWTGRREFLERIMPVHVRLGHEEHASLVDGSVLINAPFAAAREALPSRPAQREVDRRFVYIDPTPDRFGPGDERHIRPVGFFSAIVGSISAIPREQPIRDNLEALEHQSRQAMKLQRIVTALRPQVEESVERLFGMTLFLDKPTPKRLAAWRNKAQNAAAERASYTFHPYAQAKVAGIVETLARTVLEAAPGLKLSEPEPIALRLRQELDARGLSSLIDPGGGASEGAIAFLRAHDLAFRIRRLRLIARRLSREWEADPDISDAALEAAREAIYRILALYFSREGVQGLGDDFAPIAENVMANPGEVLDALAHRRLLPEIDAQAEIMLAEALEAMPKELRRRVLLAYLGFPFYDVATLPLLQNEGLTEFDAVKVDRISPDDAKSIRAGGTSDTLRGTEFFNFGAFFSRAYRENDYLWGRLHGAERMIDLIASTVADFSDSEKAHFKRRAFLAILDEEEPRLKAGKTVVDGIRREIEGKPTDEAPRAGA</sequence>
<dbReference type="PROSITE" id="PS51635">
    <property type="entry name" value="PNPLA"/>
    <property type="match status" value="1"/>
</dbReference>
<reference evidence="4 5" key="1">
    <citation type="submission" date="2016-07" db="EMBL/GenBank/DDBJ databases">
        <title>Complete genome sequence of Altererythrobacter dongtanensis KCTC 22672, a type strain with esterase isolated from tidal flat.</title>
        <authorList>
            <person name="Cheng H."/>
            <person name="Wu Y.-H."/>
            <person name="Zhou P."/>
            <person name="Huo Y.-Y."/>
            <person name="Wang C.-S."/>
            <person name="Xu X.-W."/>
        </authorList>
    </citation>
    <scope>NUCLEOTIDE SEQUENCE [LARGE SCALE GENOMIC DNA]</scope>
    <source>
        <strain evidence="4 5">KCTC 22672</strain>
    </source>
</reference>
<accession>A0A1B2AFB8</accession>
<dbReference type="Proteomes" id="UP000092932">
    <property type="component" value="Chromosome"/>
</dbReference>
<keyword evidence="2" id="KW-0378">Hydrolase</keyword>
<evidence type="ECO:0000256" key="1">
    <source>
        <dbReference type="ARBA" id="ARBA00023098"/>
    </source>
</evidence>
<feature type="active site" description="Nucleophile" evidence="2">
    <location>
        <position position="79"/>
    </location>
</feature>
<gene>
    <name evidence="4" type="ORF">A6F68_02358</name>
</gene>
<dbReference type="SUPFAM" id="SSF52151">
    <property type="entry name" value="FabD/lysophospholipase-like"/>
    <property type="match status" value="1"/>
</dbReference>
<proteinExistence type="predicted"/>
<dbReference type="NCBIfam" id="TIGR03607">
    <property type="entry name" value="patatin-like protein"/>
    <property type="match status" value="1"/>
</dbReference>
<dbReference type="EMBL" id="CP016591">
    <property type="protein sequence ID" value="ANY20857.1"/>
    <property type="molecule type" value="Genomic_DNA"/>
</dbReference>